<comment type="caution">
    <text evidence="3">The sequence shown here is derived from an EMBL/GenBank/DDBJ whole genome shotgun (WGS) entry which is preliminary data.</text>
</comment>
<dbReference type="EMBL" id="JARJLM010000597">
    <property type="protein sequence ID" value="MDF3838481.1"/>
    <property type="molecule type" value="Genomic_DNA"/>
</dbReference>
<dbReference type="SUPFAM" id="SSF52540">
    <property type="entry name" value="P-loop containing nucleoside triphosphate hydrolases"/>
    <property type="match status" value="1"/>
</dbReference>
<gene>
    <name evidence="3" type="ORF">P3W85_36950</name>
</gene>
<reference evidence="3 4" key="1">
    <citation type="submission" date="2023-03" db="EMBL/GenBank/DDBJ databases">
        <title>Draft assemblies of triclosan tolerant bacteria isolated from returned activated sludge.</title>
        <authorList>
            <person name="Van Hamelsveld S."/>
        </authorList>
    </citation>
    <scope>NUCLEOTIDE SEQUENCE [LARGE SCALE GENOMIC DNA]</scope>
    <source>
        <strain evidence="3 4">GW210010_S58</strain>
    </source>
</reference>
<evidence type="ECO:0000313" key="3">
    <source>
        <dbReference type="EMBL" id="MDF3838481.1"/>
    </source>
</evidence>
<evidence type="ECO:0000259" key="2">
    <source>
        <dbReference type="Pfam" id="PF13086"/>
    </source>
</evidence>
<proteinExistence type="predicted"/>
<dbReference type="RefSeq" id="WP_276268436.1">
    <property type="nucleotide sequence ID" value="NZ_JARJLM010000597.1"/>
</dbReference>
<organism evidence="3 4">
    <name type="scientific">Cupriavidus basilensis</name>
    <dbReference type="NCBI Taxonomy" id="68895"/>
    <lineage>
        <taxon>Bacteria</taxon>
        <taxon>Pseudomonadati</taxon>
        <taxon>Pseudomonadota</taxon>
        <taxon>Betaproteobacteria</taxon>
        <taxon>Burkholderiales</taxon>
        <taxon>Burkholderiaceae</taxon>
        <taxon>Cupriavidus</taxon>
    </lineage>
</organism>
<keyword evidence="4" id="KW-1185">Reference proteome</keyword>
<dbReference type="InterPro" id="IPR027417">
    <property type="entry name" value="P-loop_NTPase"/>
</dbReference>
<evidence type="ECO:0000256" key="1">
    <source>
        <dbReference type="SAM" id="MobiDB-lite"/>
    </source>
</evidence>
<dbReference type="InterPro" id="IPR045055">
    <property type="entry name" value="DNA2/NAM7-like"/>
</dbReference>
<accession>A0ABT6B3D4</accession>
<evidence type="ECO:0000313" key="4">
    <source>
        <dbReference type="Proteomes" id="UP001216674"/>
    </source>
</evidence>
<dbReference type="InterPro" id="IPR041677">
    <property type="entry name" value="DNA2/NAM7_AAA_11"/>
</dbReference>
<dbReference type="PANTHER" id="PTHR10887">
    <property type="entry name" value="DNA2/NAM7 HELICASE FAMILY"/>
    <property type="match status" value="1"/>
</dbReference>
<dbReference type="PANTHER" id="PTHR10887:SF495">
    <property type="entry name" value="HELICASE SENATAXIN ISOFORM X1-RELATED"/>
    <property type="match status" value="1"/>
</dbReference>
<feature type="domain" description="DNA2/NAM7 helicase helicase" evidence="2">
    <location>
        <begin position="178"/>
        <end position="256"/>
    </location>
</feature>
<dbReference type="Gene3D" id="3.40.50.300">
    <property type="entry name" value="P-loop containing nucleotide triphosphate hydrolases"/>
    <property type="match status" value="1"/>
</dbReference>
<dbReference type="Pfam" id="PF13086">
    <property type="entry name" value="AAA_11"/>
    <property type="match status" value="1"/>
</dbReference>
<dbReference type="Proteomes" id="UP001216674">
    <property type="component" value="Unassembled WGS sequence"/>
</dbReference>
<feature type="region of interest" description="Disordered" evidence="1">
    <location>
        <begin position="628"/>
        <end position="666"/>
    </location>
</feature>
<sequence length="666" mass="75034">MVSICVNGKDKTRQISDWKIWWDSQQGELMLTCRFPSGKSYDSPLSNCKIEPTEVVQGKLLSKKGGAVFSAVDRAVIYGGKYAVVQYRGKQKVYVMNADRIAFCPETTIKDGAIFRYFGVVAKAREERASQQDKPISKNVLRQLERVLPHEDTALHAYCSGQNRPRERPGSLIYPFGVNESQLMAVEQAFISQISLIEGPPGTGKTQTILNIIANIVLRGNTVAILSNNNAAVGNVYEKLGKVGLDYVVAKLGSEQNRTDFFKDVPAVPSETPAPAPAMDHIQAVLQKLKQHLHIQDAVARLQAEIDELTIEQRYLLQWQRENMVVAPVPLEKYRLSPRKSSDLMAYLAYLAANRIRLKDRIDLLLNFKILRTKPFDDWEKRKSVIYALQLHYYENALRDKGSALAAYRETLERGNFKALLDDLAAGSMAYLKHHLHQHVPHQEAFDSENYRTKFNEFVKRGIDVAGAGFHEKPCQLRFCAVFQGGENAAGRDRGRWWVSWHGAAGRAGCIERQHPEKKRDPLAPIADRREPHRRKDCGVFGPVGKRRFNRLREMGGAFSVGSTSLPLGRVVYRLDAAERSGLQHAERQTVRARRPAYRRRLPSLHALRSKILRDGPGGPCRAIRQRGAARSSLGDLCQPGVPRPKHRRSASGTSTTRQRSLRHAR</sequence>
<name>A0ABT6B3D4_9BURK</name>
<protein>
    <submittedName>
        <fullName evidence="3">AAA domain-containing protein</fullName>
    </submittedName>
</protein>